<keyword evidence="1" id="KW-0472">Membrane</keyword>
<evidence type="ECO:0000313" key="3">
    <source>
        <dbReference type="Proteomes" id="UP000287166"/>
    </source>
</evidence>
<dbReference type="Proteomes" id="UP000287166">
    <property type="component" value="Unassembled WGS sequence"/>
</dbReference>
<organism evidence="2 3">
    <name type="scientific">Sparassis crispa</name>
    <dbReference type="NCBI Taxonomy" id="139825"/>
    <lineage>
        <taxon>Eukaryota</taxon>
        <taxon>Fungi</taxon>
        <taxon>Dikarya</taxon>
        <taxon>Basidiomycota</taxon>
        <taxon>Agaricomycotina</taxon>
        <taxon>Agaricomycetes</taxon>
        <taxon>Polyporales</taxon>
        <taxon>Sparassidaceae</taxon>
        <taxon>Sparassis</taxon>
    </lineage>
</organism>
<keyword evidence="1" id="KW-0812">Transmembrane</keyword>
<dbReference type="STRING" id="139825.A0A401GSQ7"/>
<keyword evidence="2" id="KW-0689">Ribosomal protein</keyword>
<accession>A0A401GSQ7</accession>
<sequence length="460" mass="50170">MTVWDWDVEKDAASPLLAPHADYLATSSESIARPSESRMTGAQRALWAVLWVILFMLFAPAFAADILNCYRAVRDMVGSIPVKAENIDVLDRCIHNASWFMDRKPGTHSRHFSNVARTSFELPVSSELLYFTAQGSAALARGSIEFDQSGEVGSDVVRVDVAAYFNHQHEFLDTTMCLLQHGEDENGVGIFAPAMSHYVGAQQQVMYDIKVRLPLPTTGSRLPMRHFLSNLPVFDHRVGHLDTIHFNSFTVKTSNADVSVMGISANRISITTWNRPIEGTFRASSSLSLHTLNAHIDADVTLLHDNDPVPITLDMMTSNGAIKANVNLVSTSVNGTGGTFRTVAATSNGPLHLAYPTAPVDSRLLIDGRTSNGPVSATLHKTYEGSLSLSNSASPIPAVEFDSTVEDPAREGRTRNLQLHRINSGSVIVEGQVVWEPASHQNRLGSTRLTTTNAPLDVKL</sequence>
<keyword evidence="1" id="KW-1133">Transmembrane helix</keyword>
<dbReference type="InParanoid" id="A0A401GSQ7"/>
<gene>
    <name evidence="2" type="ORF">SCP_0704330</name>
</gene>
<dbReference type="EMBL" id="BFAD01000007">
    <property type="protein sequence ID" value="GBE85246.1"/>
    <property type="molecule type" value="Genomic_DNA"/>
</dbReference>
<feature type="transmembrane region" description="Helical" evidence="1">
    <location>
        <begin position="45"/>
        <end position="64"/>
    </location>
</feature>
<dbReference type="AlphaFoldDB" id="A0A401GSQ7"/>
<dbReference type="GeneID" id="38782163"/>
<name>A0A401GSQ7_9APHY</name>
<dbReference type="RefSeq" id="XP_027616159.1">
    <property type="nucleotide sequence ID" value="XM_027760358.1"/>
</dbReference>
<protein>
    <submittedName>
        <fullName evidence="2">54S ribosomal protein L16, mitochondrial</fullName>
    </submittedName>
</protein>
<dbReference type="OrthoDB" id="5570013at2759"/>
<comment type="caution">
    <text evidence="2">The sequence shown here is derived from an EMBL/GenBank/DDBJ whole genome shotgun (WGS) entry which is preliminary data.</text>
</comment>
<reference evidence="2 3" key="1">
    <citation type="journal article" date="2018" name="Sci. Rep.">
        <title>Genome sequence of the cauliflower mushroom Sparassis crispa (Hanabiratake) and its association with beneficial usage.</title>
        <authorList>
            <person name="Kiyama R."/>
            <person name="Furutani Y."/>
            <person name="Kawaguchi K."/>
            <person name="Nakanishi T."/>
        </authorList>
    </citation>
    <scope>NUCLEOTIDE SEQUENCE [LARGE SCALE GENOMIC DNA]</scope>
</reference>
<keyword evidence="2" id="KW-0687">Ribonucleoprotein</keyword>
<dbReference type="GO" id="GO:0005840">
    <property type="term" value="C:ribosome"/>
    <property type="evidence" value="ECO:0007669"/>
    <property type="project" value="UniProtKB-KW"/>
</dbReference>
<evidence type="ECO:0000313" key="2">
    <source>
        <dbReference type="EMBL" id="GBE85246.1"/>
    </source>
</evidence>
<evidence type="ECO:0000256" key="1">
    <source>
        <dbReference type="SAM" id="Phobius"/>
    </source>
</evidence>
<proteinExistence type="predicted"/>
<keyword evidence="3" id="KW-1185">Reference proteome</keyword>